<dbReference type="Gene3D" id="3.30.1520.10">
    <property type="entry name" value="Phox-like domain"/>
    <property type="match status" value="1"/>
</dbReference>
<feature type="domain" description="PX" evidence="2">
    <location>
        <begin position="65"/>
        <end position="215"/>
    </location>
</feature>
<dbReference type="OrthoDB" id="271164at2759"/>
<feature type="compositionally biased region" description="Low complexity" evidence="1">
    <location>
        <begin position="296"/>
        <end position="312"/>
    </location>
</feature>
<feature type="compositionally biased region" description="Basic and acidic residues" evidence="1">
    <location>
        <begin position="10"/>
        <end position="26"/>
    </location>
</feature>
<evidence type="ECO:0000313" key="4">
    <source>
        <dbReference type="Proteomes" id="UP000192257"/>
    </source>
</evidence>
<protein>
    <recommendedName>
        <fullName evidence="2">PX domain-containing protein</fullName>
    </recommendedName>
</protein>
<feature type="compositionally biased region" description="Low complexity" evidence="1">
    <location>
        <begin position="39"/>
        <end position="52"/>
    </location>
</feature>
<name>A0A1X0NNT5_9TRYP</name>
<dbReference type="EMBL" id="NBCO01000029">
    <property type="protein sequence ID" value="ORC86357.1"/>
    <property type="molecule type" value="Genomic_DNA"/>
</dbReference>
<dbReference type="Pfam" id="PF00787">
    <property type="entry name" value="PX"/>
    <property type="match status" value="1"/>
</dbReference>
<dbReference type="InterPro" id="IPR036871">
    <property type="entry name" value="PX_dom_sf"/>
</dbReference>
<feature type="compositionally biased region" description="Low complexity" evidence="1">
    <location>
        <begin position="326"/>
        <end position="337"/>
    </location>
</feature>
<evidence type="ECO:0000259" key="2">
    <source>
        <dbReference type="PROSITE" id="PS50195"/>
    </source>
</evidence>
<dbReference type="SUPFAM" id="SSF64268">
    <property type="entry name" value="PX domain"/>
    <property type="match status" value="1"/>
</dbReference>
<organism evidence="3 4">
    <name type="scientific">Trypanosoma theileri</name>
    <dbReference type="NCBI Taxonomy" id="67003"/>
    <lineage>
        <taxon>Eukaryota</taxon>
        <taxon>Discoba</taxon>
        <taxon>Euglenozoa</taxon>
        <taxon>Kinetoplastea</taxon>
        <taxon>Metakinetoplastina</taxon>
        <taxon>Trypanosomatida</taxon>
        <taxon>Trypanosomatidae</taxon>
        <taxon>Trypanosoma</taxon>
    </lineage>
</organism>
<keyword evidence="4" id="KW-1185">Reference proteome</keyword>
<dbReference type="CDD" id="cd06093">
    <property type="entry name" value="PX_domain"/>
    <property type="match status" value="1"/>
</dbReference>
<gene>
    <name evidence="3" type="ORF">TM35_000292390</name>
</gene>
<dbReference type="AlphaFoldDB" id="A0A1X0NNT5"/>
<comment type="caution">
    <text evidence="3">The sequence shown here is derived from an EMBL/GenBank/DDBJ whole genome shotgun (WGS) entry which is preliminary data.</text>
</comment>
<accession>A0A1X0NNT5</accession>
<dbReference type="GeneID" id="39988176"/>
<feature type="region of interest" description="Disordered" evidence="1">
    <location>
        <begin position="278"/>
        <end position="337"/>
    </location>
</feature>
<reference evidence="3 4" key="1">
    <citation type="submission" date="2017-03" db="EMBL/GenBank/DDBJ databases">
        <title>An alternative strategy for trypanosome survival in the mammalian bloodstream revealed through genome and transcriptome analysis of the ubiquitous bovine parasite Trypanosoma (Megatrypanum) theileri.</title>
        <authorList>
            <person name="Kelly S."/>
            <person name="Ivens A."/>
            <person name="Mott A."/>
            <person name="O'Neill E."/>
            <person name="Emms D."/>
            <person name="Macleod O."/>
            <person name="Voorheis P."/>
            <person name="Matthews J."/>
            <person name="Matthews K."/>
            <person name="Carrington M."/>
        </authorList>
    </citation>
    <scope>NUCLEOTIDE SEQUENCE [LARGE SCALE GENOMIC DNA]</scope>
    <source>
        <strain evidence="3">Edinburgh</strain>
    </source>
</reference>
<evidence type="ECO:0000256" key="1">
    <source>
        <dbReference type="SAM" id="MobiDB-lite"/>
    </source>
</evidence>
<dbReference type="STRING" id="67003.A0A1X0NNT5"/>
<dbReference type="PROSITE" id="PS50195">
    <property type="entry name" value="PX"/>
    <property type="match status" value="1"/>
</dbReference>
<dbReference type="InterPro" id="IPR001683">
    <property type="entry name" value="PX_dom"/>
</dbReference>
<dbReference type="Proteomes" id="UP000192257">
    <property type="component" value="Unassembled WGS sequence"/>
</dbReference>
<feature type="compositionally biased region" description="Basic and acidic residues" evidence="1">
    <location>
        <begin position="278"/>
        <end position="290"/>
    </location>
</feature>
<dbReference type="VEuPathDB" id="TriTrypDB:TM35_000292390"/>
<proteinExistence type="predicted"/>
<dbReference type="RefSeq" id="XP_028880423.1">
    <property type="nucleotide sequence ID" value="XM_029028396.1"/>
</dbReference>
<sequence length="564" mass="62643">MLRSSAEPSVEDHVHATENPFEEHQPQPKSQNQPPPPQQQQQQPSQPQSVSSNGRIPATKPESVQLATFVVETAVLSTGMVRPITFFPIVTNLRSTNSSMYSEPQIPHGPHLSSMDIGVRANRWAESFPAHVDRRYSELVDFRMLLVNQFPTLIVPPLPPKSKFDDLGTFLTNENVLVAQQHTIVRFLREIAMCPEFIYFSLYTPNFFQLPRESFEDWFGTMRSVLEEFRRCNAAIDAHSTRKGGLLGSDSVATFTDGSTKVVRKLLGFIHSWMGGGKEDENVGDNDDHGRRRGHNNNNNNNNNNSTTSNSNAGVGAAAEYPSRQPPASSSSPAANVNVNSQRHSNAAAAVQYWTETLQDLVAHREALAATARPYLSAMEHAVGAVMAMKDVATGLERTAAVLHAAGSVHAGLERVVREASDFTVAAACSIDTQQAKNKREVYERLLFEVAYADAGIDAIDHVLCLWRHLGSLVGEPAAHAKYAAYTQNVSAQLQTFYETRFLRNFRLRMRNMIQRMADTGKHYTTAMEEAMQKTAFATTIQDEECMKYSTEPFSRHSEESSAQ</sequence>
<dbReference type="GO" id="GO:0035091">
    <property type="term" value="F:phosphatidylinositol binding"/>
    <property type="evidence" value="ECO:0007669"/>
    <property type="project" value="InterPro"/>
</dbReference>
<evidence type="ECO:0000313" key="3">
    <source>
        <dbReference type="EMBL" id="ORC86357.1"/>
    </source>
</evidence>
<feature type="region of interest" description="Disordered" evidence="1">
    <location>
        <begin position="1"/>
        <end position="59"/>
    </location>
</feature>